<accession>L7C6K0</accession>
<dbReference type="Proteomes" id="UP000010959">
    <property type="component" value="Unassembled WGS sequence"/>
</dbReference>
<organism evidence="1 2">
    <name type="scientific">Rhodopirellula baltica SWK14</name>
    <dbReference type="NCBI Taxonomy" id="993516"/>
    <lineage>
        <taxon>Bacteria</taxon>
        <taxon>Pseudomonadati</taxon>
        <taxon>Planctomycetota</taxon>
        <taxon>Planctomycetia</taxon>
        <taxon>Pirellulales</taxon>
        <taxon>Pirellulaceae</taxon>
        <taxon>Rhodopirellula</taxon>
    </lineage>
</organism>
<evidence type="ECO:0000313" key="1">
    <source>
        <dbReference type="EMBL" id="ELP29814.1"/>
    </source>
</evidence>
<name>L7C6K0_RHOBT</name>
<protein>
    <submittedName>
        <fullName evidence="1">Uncharacterized protein</fullName>
    </submittedName>
</protein>
<gene>
    <name evidence="1" type="ORF">RBSWK_06199</name>
</gene>
<reference evidence="1 2" key="1">
    <citation type="journal article" date="2013" name="Mar. Genomics">
        <title>Expression of sulfatases in Rhodopirellula baltica and the diversity of sulfatases in the genus Rhodopirellula.</title>
        <authorList>
            <person name="Wegner C.E."/>
            <person name="Richter-Heitmann T."/>
            <person name="Klindworth A."/>
            <person name="Klockow C."/>
            <person name="Richter M."/>
            <person name="Achstetter T."/>
            <person name="Glockner F.O."/>
            <person name="Harder J."/>
        </authorList>
    </citation>
    <scope>NUCLEOTIDE SEQUENCE [LARGE SCALE GENOMIC DNA]</scope>
    <source>
        <strain evidence="1 2">SWK14</strain>
    </source>
</reference>
<sequence length="40" mass="4579">MANRFPKLTHKRINERTSKLDDIETHILPGHLCSSVFICG</sequence>
<dbReference type="EMBL" id="AMWG01000179">
    <property type="protein sequence ID" value="ELP29814.1"/>
    <property type="molecule type" value="Genomic_DNA"/>
</dbReference>
<proteinExistence type="predicted"/>
<comment type="caution">
    <text evidence="1">The sequence shown here is derived from an EMBL/GenBank/DDBJ whole genome shotgun (WGS) entry which is preliminary data.</text>
</comment>
<dbReference type="AlphaFoldDB" id="L7C6K0"/>
<evidence type="ECO:0000313" key="2">
    <source>
        <dbReference type="Proteomes" id="UP000010959"/>
    </source>
</evidence>